<evidence type="ECO:0000313" key="3">
    <source>
        <dbReference type="Proteomes" id="UP001501442"/>
    </source>
</evidence>
<comment type="caution">
    <text evidence="2">The sequence shown here is derived from an EMBL/GenBank/DDBJ whole genome shotgun (WGS) entry which is preliminary data.</text>
</comment>
<protein>
    <submittedName>
        <fullName evidence="2">Uncharacterized protein</fullName>
    </submittedName>
</protein>
<name>A0ABP8UFJ4_9ACTN</name>
<evidence type="ECO:0000256" key="1">
    <source>
        <dbReference type="SAM" id="MobiDB-lite"/>
    </source>
</evidence>
<feature type="compositionally biased region" description="Basic and acidic residues" evidence="1">
    <location>
        <begin position="43"/>
        <end position="54"/>
    </location>
</feature>
<keyword evidence="3" id="KW-1185">Reference proteome</keyword>
<gene>
    <name evidence="2" type="ORF">GCM10023196_058470</name>
</gene>
<sequence length="68" mass="7561">MKTVKRILPAMTLGGAIVATEEKDNSVDTSWTAVLAVRRDDRRCRGGDQRDGPRQRIARLGGEPQRQV</sequence>
<proteinExistence type="predicted"/>
<dbReference type="EMBL" id="BAABHK010000008">
    <property type="protein sequence ID" value="GAA4630965.1"/>
    <property type="molecule type" value="Genomic_DNA"/>
</dbReference>
<evidence type="ECO:0000313" key="2">
    <source>
        <dbReference type="EMBL" id="GAA4630965.1"/>
    </source>
</evidence>
<organism evidence="2 3">
    <name type="scientific">Actinoallomurus vinaceus</name>
    <dbReference type="NCBI Taxonomy" id="1080074"/>
    <lineage>
        <taxon>Bacteria</taxon>
        <taxon>Bacillati</taxon>
        <taxon>Actinomycetota</taxon>
        <taxon>Actinomycetes</taxon>
        <taxon>Streptosporangiales</taxon>
        <taxon>Thermomonosporaceae</taxon>
        <taxon>Actinoallomurus</taxon>
    </lineage>
</organism>
<accession>A0ABP8UFJ4</accession>
<feature type="region of interest" description="Disordered" evidence="1">
    <location>
        <begin position="43"/>
        <end position="68"/>
    </location>
</feature>
<reference evidence="3" key="1">
    <citation type="journal article" date="2019" name="Int. J. Syst. Evol. Microbiol.">
        <title>The Global Catalogue of Microorganisms (GCM) 10K type strain sequencing project: providing services to taxonomists for standard genome sequencing and annotation.</title>
        <authorList>
            <consortium name="The Broad Institute Genomics Platform"/>
            <consortium name="The Broad Institute Genome Sequencing Center for Infectious Disease"/>
            <person name="Wu L."/>
            <person name="Ma J."/>
        </authorList>
    </citation>
    <scope>NUCLEOTIDE SEQUENCE [LARGE SCALE GENOMIC DNA]</scope>
    <source>
        <strain evidence="3">JCM 17939</strain>
    </source>
</reference>
<dbReference type="Proteomes" id="UP001501442">
    <property type="component" value="Unassembled WGS sequence"/>
</dbReference>